<dbReference type="Proteomes" id="UP000662818">
    <property type="component" value="Chromosome"/>
</dbReference>
<dbReference type="Gene3D" id="2.60.40.10">
    <property type="entry name" value="Immunoglobulins"/>
    <property type="match status" value="2"/>
</dbReference>
<organism evidence="1 2">
    <name type="scientific">Nocardioides aromaticivorans</name>
    <dbReference type="NCBI Taxonomy" id="200618"/>
    <lineage>
        <taxon>Bacteria</taxon>
        <taxon>Bacillati</taxon>
        <taxon>Actinomycetota</taxon>
        <taxon>Actinomycetes</taxon>
        <taxon>Propionibacteriales</taxon>
        <taxon>Nocardioidaceae</taxon>
        <taxon>Nocardioides</taxon>
    </lineage>
</organism>
<dbReference type="InterPro" id="IPR008969">
    <property type="entry name" value="CarboxyPept-like_regulatory"/>
</dbReference>
<dbReference type="SUPFAM" id="SSF49478">
    <property type="entry name" value="Cna protein B-type domain"/>
    <property type="match status" value="1"/>
</dbReference>
<dbReference type="SUPFAM" id="SSF49464">
    <property type="entry name" value="Carboxypeptidase regulatory domain-like"/>
    <property type="match status" value="1"/>
</dbReference>
<dbReference type="Gene3D" id="2.60.40.2700">
    <property type="match status" value="1"/>
</dbReference>
<keyword evidence="2" id="KW-1185">Reference proteome</keyword>
<reference evidence="1 2" key="1">
    <citation type="submission" date="2017-06" db="EMBL/GenBank/DDBJ databases">
        <title>Complete Genome Sequence of the Soil Carbazole-Degrading Bacterium Nocardioides aromaticivorans IC177.</title>
        <authorList>
            <person name="Vejarano F."/>
            <person name="Suzuki-Minakuchi C."/>
            <person name="Ohtsubo Y."/>
            <person name="Tsuda M."/>
            <person name="Okada K."/>
            <person name="Nojiri H."/>
        </authorList>
    </citation>
    <scope>NUCLEOTIDE SEQUENCE [LARGE SCALE GENOMIC DNA]</scope>
    <source>
        <strain evidence="1 2">IC177</strain>
    </source>
</reference>
<protein>
    <recommendedName>
        <fullName evidence="3">Alpha-amylase</fullName>
    </recommendedName>
</protein>
<sequence length="562" mass="59107">MRDGTAEPLAGVVVRATSADGVIVATATTDASGHYQLSVDEGSYLFRIEAGPESFALWHGDKFAPQHSTLVDVDAANGAAVDFTVPQAATLTGRTTNARGLPVRLTTFSHVLEDGEWIRIRNYGPTSQWGGEFSAVVPAARPVTISARSPFNTDDFLETWLGDTQDVAQAEAVTPDPGTSVAVGDIAVKGGETLEGTVEDKGGKPVPGLTVEAFRGRTDEVLGSATTDDVGAYAIPGLGTNATGQVTVRFSGERIATSWGKNRASQAEADLIGLASWNPGTQTVTYLPEYQVQTAPPTLTGSGLVGSTVTATPGTATPTPTDTEIWWYCGSTPLGVEGTQYLVTAADTGCALAARQLSVLEGHGTGVATSPPVIGKRFEVLDQPFVYGARVVGTRLRITNLKWSAAPDTITYQWLRSGKPISGATGSTYVPTTTDIGDEVSVRITGHRAGEGISTTRTVRGTSLVRARTALRIVSVVSRRGYAEVAVRITSPGVTRPGGYIRVTRREADGGESSVTRLRVTGSPQTIRFAYLSPHRANRLIFTFAGTTYAAPARTTAAVYVR</sequence>
<gene>
    <name evidence="1" type="ORF">CFH99_05605</name>
</gene>
<dbReference type="InterPro" id="IPR013783">
    <property type="entry name" value="Ig-like_fold"/>
</dbReference>
<name>A0ABX7PGT4_9ACTN</name>
<evidence type="ECO:0000313" key="1">
    <source>
        <dbReference type="EMBL" id="QSR25094.1"/>
    </source>
</evidence>
<evidence type="ECO:0000313" key="2">
    <source>
        <dbReference type="Proteomes" id="UP000662818"/>
    </source>
</evidence>
<accession>A0ABX7PGT4</accession>
<dbReference type="Pfam" id="PF13620">
    <property type="entry name" value="CarboxypepD_reg"/>
    <property type="match status" value="2"/>
</dbReference>
<dbReference type="EMBL" id="CP022295">
    <property type="protein sequence ID" value="QSR25094.1"/>
    <property type="molecule type" value="Genomic_DNA"/>
</dbReference>
<evidence type="ECO:0008006" key="3">
    <source>
        <dbReference type="Google" id="ProtNLM"/>
    </source>
</evidence>
<proteinExistence type="predicted"/>